<evidence type="ECO:0000313" key="2">
    <source>
        <dbReference type="EMBL" id="BAK03109.1"/>
    </source>
</evidence>
<feature type="region of interest" description="Disordered" evidence="1">
    <location>
        <begin position="374"/>
        <end position="398"/>
    </location>
</feature>
<evidence type="ECO:0000256" key="1">
    <source>
        <dbReference type="SAM" id="MobiDB-lite"/>
    </source>
</evidence>
<dbReference type="InterPro" id="IPR036610">
    <property type="entry name" value="PEBP-like_sf"/>
</dbReference>
<name>F2E6Y7_HORVV</name>
<dbReference type="Gene3D" id="1.20.58.1180">
    <property type="match status" value="1"/>
</dbReference>
<dbReference type="EMBL" id="AK371911">
    <property type="protein sequence ID" value="BAK03109.1"/>
    <property type="molecule type" value="mRNA"/>
</dbReference>
<dbReference type="Gene3D" id="3.90.280.10">
    <property type="entry name" value="PEBP-like"/>
    <property type="match status" value="1"/>
</dbReference>
<dbReference type="InterPro" id="IPR035810">
    <property type="entry name" value="PEBP_euk"/>
</dbReference>
<protein>
    <submittedName>
        <fullName evidence="2">Predicted protein</fullName>
    </submittedName>
</protein>
<organism evidence="2">
    <name type="scientific">Hordeum vulgare subsp. vulgare</name>
    <name type="common">Domesticated barley</name>
    <dbReference type="NCBI Taxonomy" id="112509"/>
    <lineage>
        <taxon>Eukaryota</taxon>
        <taxon>Viridiplantae</taxon>
        <taxon>Streptophyta</taxon>
        <taxon>Embryophyta</taxon>
        <taxon>Tracheophyta</taxon>
        <taxon>Spermatophyta</taxon>
        <taxon>Magnoliopsida</taxon>
        <taxon>Liliopsida</taxon>
        <taxon>Poales</taxon>
        <taxon>Poaceae</taxon>
        <taxon>BOP clade</taxon>
        <taxon>Pooideae</taxon>
        <taxon>Triticodae</taxon>
        <taxon>Triticeae</taxon>
        <taxon>Hordeinae</taxon>
        <taxon>Hordeum</taxon>
    </lineage>
</organism>
<dbReference type="PANTHER" id="PTHR11362">
    <property type="entry name" value="PHOSPHATIDYLETHANOLAMINE-BINDING PROTEIN"/>
    <property type="match status" value="1"/>
</dbReference>
<sequence>MRARTPSRVLAAASLRRSIPSLTVRYQSSSSTSTWQPALPRGEMPVYDEALDFLASHRKECDKQIERLRSIAEPTPEQRAEMDAWEVDGYVNDPATRSLFKETGGSGYMDRPVMRHLAERKWKKEGGQDLIMGRIYQNKVVPDVVPDIAPLNPLLLAVDNQTIEPGSTMDSRSIEKPPALHYQSFQHPSIPTNKNPNPSALYTLVVVNPDEPDTVNHSYSTRLHYLKTDIPLSVISDSEHIINSTLGKEIVSWEPIAPPKHTDRHRLVFVLFRQYKDTFSKLTSAPPRENFNVRSLMATFDFPLNSIVGINLVKTQWTEESSEHIDNVWKKYRGADKAPVFSEFAHHARSAKPLSPVQKRAEALRERAWQRSVEELEREMADPTEIEEEDVPRSGKPE</sequence>
<accession>F2E6Y7</accession>
<reference evidence="2" key="1">
    <citation type="journal article" date="2011" name="Plant Physiol.">
        <title>Comprehensive sequence analysis of 24,783 barley full-length cDNAs derived from 12 clone libraries.</title>
        <authorList>
            <person name="Matsumoto T."/>
            <person name="Tanaka T."/>
            <person name="Sakai H."/>
            <person name="Amano N."/>
            <person name="Kanamori H."/>
            <person name="Kurita K."/>
            <person name="Kikuta A."/>
            <person name="Kamiya K."/>
            <person name="Yamamoto M."/>
            <person name="Ikawa H."/>
            <person name="Fujii N."/>
            <person name="Hori K."/>
            <person name="Itoh T."/>
            <person name="Sato K."/>
        </authorList>
    </citation>
    <scope>NUCLEOTIDE SEQUENCE</scope>
    <source>
        <tissue evidence="2">Shoot and root</tissue>
    </source>
</reference>
<proteinExistence type="evidence at transcript level"/>
<dbReference type="PANTHER" id="PTHR11362:SF82">
    <property type="entry name" value="PHOSPHATIDYLETHANOLAMINE-BINDING PROTEIN 4"/>
    <property type="match status" value="1"/>
</dbReference>
<dbReference type="AlphaFoldDB" id="F2E6Y7"/>
<dbReference type="SUPFAM" id="SSF49777">
    <property type="entry name" value="PEBP-like"/>
    <property type="match status" value="1"/>
</dbReference>
<dbReference type="CDD" id="cd00866">
    <property type="entry name" value="PEBP_euk"/>
    <property type="match status" value="1"/>
</dbReference>
<dbReference type="Pfam" id="PF01161">
    <property type="entry name" value="PBP"/>
    <property type="match status" value="1"/>
</dbReference>
<dbReference type="InterPro" id="IPR008914">
    <property type="entry name" value="PEBP"/>
</dbReference>